<dbReference type="PANTHER" id="PTHR32182:SF22">
    <property type="entry name" value="ATP-DEPENDENT ENDONUCLEASE, OLD FAMILY-RELATED"/>
    <property type="match status" value="1"/>
</dbReference>
<keyword evidence="3" id="KW-1185">Reference proteome</keyword>
<comment type="caution">
    <text evidence="2">The sequence shown here is derived from an EMBL/GenBank/DDBJ whole genome shotgun (WGS) entry which is preliminary data.</text>
</comment>
<dbReference type="CDD" id="cd00267">
    <property type="entry name" value="ABC_ATPase"/>
    <property type="match status" value="1"/>
</dbReference>
<dbReference type="Proteomes" id="UP001141336">
    <property type="component" value="Unassembled WGS sequence"/>
</dbReference>
<feature type="domain" description="ATPase AAA-type core" evidence="1">
    <location>
        <begin position="26"/>
        <end position="313"/>
    </location>
</feature>
<dbReference type="InterPro" id="IPR027417">
    <property type="entry name" value="P-loop_NTPase"/>
</dbReference>
<organism evidence="2 3">
    <name type="scientific">Methanocorpusculum vombati</name>
    <dbReference type="NCBI Taxonomy" id="3002864"/>
    <lineage>
        <taxon>Archaea</taxon>
        <taxon>Methanobacteriati</taxon>
        <taxon>Methanobacteriota</taxon>
        <taxon>Stenosarchaea group</taxon>
        <taxon>Methanomicrobia</taxon>
        <taxon>Methanomicrobiales</taxon>
        <taxon>Methanocorpusculaceae</taxon>
        <taxon>Methanocorpusculum</taxon>
    </lineage>
</organism>
<protein>
    <submittedName>
        <fullName evidence="2">AAA family ATPase</fullName>
    </submittedName>
</protein>
<gene>
    <name evidence="2" type="ORF">O0S09_03565</name>
</gene>
<dbReference type="SUPFAM" id="SSF52540">
    <property type="entry name" value="P-loop containing nucleoside triphosphate hydrolases"/>
    <property type="match status" value="1"/>
</dbReference>
<dbReference type="PIRSF" id="PIRSF029347">
    <property type="entry name" value="RecF"/>
    <property type="match status" value="1"/>
</dbReference>
<dbReference type="Pfam" id="PF13304">
    <property type="entry name" value="AAA_21"/>
    <property type="match status" value="1"/>
</dbReference>
<evidence type="ECO:0000259" key="1">
    <source>
        <dbReference type="Pfam" id="PF13304"/>
    </source>
</evidence>
<dbReference type="InterPro" id="IPR014555">
    <property type="entry name" value="RecF-like"/>
</dbReference>
<dbReference type="EMBL" id="JAPTGC010000004">
    <property type="protein sequence ID" value="MCZ0862333.1"/>
    <property type="molecule type" value="Genomic_DNA"/>
</dbReference>
<dbReference type="RefSeq" id="WP_268922573.1">
    <property type="nucleotide sequence ID" value="NZ_JAPTGC010000004.1"/>
</dbReference>
<accession>A0ABT4IKR0</accession>
<proteinExistence type="predicted"/>
<dbReference type="PANTHER" id="PTHR32182">
    <property type="entry name" value="DNA REPLICATION AND REPAIR PROTEIN RECF"/>
    <property type="match status" value="1"/>
</dbReference>
<reference evidence="2" key="1">
    <citation type="submission" date="2022-12" db="EMBL/GenBank/DDBJ databases">
        <title>Isolation and characterisation of novel Methanocorpusculum spp. from native Australian herbivores indicates the genus is ancestrally host-associated.</title>
        <authorList>
            <person name="Volmer J.G."/>
            <person name="Soo R.M."/>
            <person name="Evans P.N."/>
            <person name="Hoedt E.C."/>
            <person name="Astorga Alsina A.L."/>
            <person name="Woodcroft B.J."/>
            <person name="Tyson G.W."/>
            <person name="Hugenholtz P."/>
            <person name="Morrison M."/>
        </authorList>
    </citation>
    <scope>NUCLEOTIDE SEQUENCE</scope>
    <source>
        <strain evidence="2">CW153</strain>
    </source>
</reference>
<evidence type="ECO:0000313" key="3">
    <source>
        <dbReference type="Proteomes" id="UP001141336"/>
    </source>
</evidence>
<dbReference type="InterPro" id="IPR003959">
    <property type="entry name" value="ATPase_AAA_core"/>
</dbReference>
<name>A0ABT4IKR0_9EURY</name>
<evidence type="ECO:0000313" key="2">
    <source>
        <dbReference type="EMBL" id="MCZ0862333.1"/>
    </source>
</evidence>
<dbReference type="Gene3D" id="3.40.50.300">
    <property type="entry name" value="P-loop containing nucleotide triphosphate hydrolases"/>
    <property type="match status" value="2"/>
</dbReference>
<sequence length="362" mass="40270">MLSDVTQITIKGYRSLEQTSIPLHRINILIGANGSGKSNFISLFDLLRAITQNNLQTHIAQCGGANTQFYLGTKHTETLSIKIEIGNNTYEFKLAADTADACYFAEETVTFWNKRNYPKPYTEKLGTGHRETHLGESSGDPTVQSFTRDNLESWFVYHFHDTGDHSPLKRTADIDETAYLLPDGGNLAAYLYHLQKTAPDHYQGILSAIQLILPGFKEFTYRKEEKSNTVRLRWKTATSGDYTLPISAFSDGTLRFIALAALFLQPTPPKLIIIDEPELGLHPHAITILAELIHIASSKSQIILSTQSAQLVSEFSPDEIIIAENENGATTLSRPNPDTLNAWLTDYTLGDIWQSNLIGGNP</sequence>